<evidence type="ECO:0000313" key="2">
    <source>
        <dbReference type="EMBL" id="MBK9981546.1"/>
    </source>
</evidence>
<dbReference type="Proteomes" id="UP000808337">
    <property type="component" value="Unassembled WGS sequence"/>
</dbReference>
<protein>
    <recommendedName>
        <fullName evidence="4">Transmembrane protein</fullName>
    </recommendedName>
</protein>
<evidence type="ECO:0000313" key="3">
    <source>
        <dbReference type="Proteomes" id="UP000808337"/>
    </source>
</evidence>
<feature type="transmembrane region" description="Helical" evidence="1">
    <location>
        <begin position="6"/>
        <end position="24"/>
    </location>
</feature>
<keyword evidence="1" id="KW-0472">Membrane</keyword>
<proteinExistence type="predicted"/>
<accession>A0A9D7ST63</accession>
<reference evidence="2 3" key="1">
    <citation type="submission" date="2020-10" db="EMBL/GenBank/DDBJ databases">
        <title>Connecting structure to function with the recovery of over 1000 high-quality activated sludge metagenome-assembled genomes encoding full-length rRNA genes using long-read sequencing.</title>
        <authorList>
            <person name="Singleton C.M."/>
            <person name="Petriglieri F."/>
            <person name="Kristensen J.M."/>
            <person name="Kirkegaard R.H."/>
            <person name="Michaelsen T.Y."/>
            <person name="Andersen M.H."/>
            <person name="Karst S.M."/>
            <person name="Dueholm M.S."/>
            <person name="Nielsen P.H."/>
            <person name="Albertsen M."/>
        </authorList>
    </citation>
    <scope>NUCLEOTIDE SEQUENCE [LARGE SCALE GENOMIC DNA]</scope>
    <source>
        <strain evidence="2">Ribe_18-Q3-R11-54_MAXAC.273</strain>
    </source>
</reference>
<dbReference type="AlphaFoldDB" id="A0A9D7ST63"/>
<keyword evidence="1" id="KW-1133">Transmembrane helix</keyword>
<sequence length="193" mass="22421">MSRKIFITVILMLFLLPFVSWYYLQSGLNWRKQAQAIMSGTQPFPSGEWKDRTSRLFSTDDLAEHVSIVTLVSCENEKSISSTLDSLYRQFKETKKANFIILNTCKEKPELLSDTTRTDWYVFNCGDSTTLCDLVLANWPSGKTHALIDRNKVIRAYYDEVTKDEKKMLLEHMALLLPRERSDHIELKRGSEK</sequence>
<dbReference type="EMBL" id="JADKGY010000001">
    <property type="protein sequence ID" value="MBK9981546.1"/>
    <property type="molecule type" value="Genomic_DNA"/>
</dbReference>
<organism evidence="2 3">
    <name type="scientific">Candidatus Opimibacter skivensis</name>
    <dbReference type="NCBI Taxonomy" id="2982028"/>
    <lineage>
        <taxon>Bacteria</taxon>
        <taxon>Pseudomonadati</taxon>
        <taxon>Bacteroidota</taxon>
        <taxon>Saprospiria</taxon>
        <taxon>Saprospirales</taxon>
        <taxon>Saprospiraceae</taxon>
        <taxon>Candidatus Opimibacter</taxon>
    </lineage>
</organism>
<comment type="caution">
    <text evidence="2">The sequence shown here is derived from an EMBL/GenBank/DDBJ whole genome shotgun (WGS) entry which is preliminary data.</text>
</comment>
<keyword evidence="1" id="KW-0812">Transmembrane</keyword>
<name>A0A9D7ST63_9BACT</name>
<evidence type="ECO:0008006" key="4">
    <source>
        <dbReference type="Google" id="ProtNLM"/>
    </source>
</evidence>
<evidence type="ECO:0000256" key="1">
    <source>
        <dbReference type="SAM" id="Phobius"/>
    </source>
</evidence>
<gene>
    <name evidence="2" type="ORF">IPP15_03830</name>
</gene>